<dbReference type="GO" id="GO:0005886">
    <property type="term" value="C:plasma membrane"/>
    <property type="evidence" value="ECO:0007669"/>
    <property type="project" value="TreeGrafter"/>
</dbReference>
<proteinExistence type="inferred from homology"/>
<dbReference type="GO" id="GO:0044539">
    <property type="term" value="P:long-chain fatty acid import into cell"/>
    <property type="evidence" value="ECO:0007669"/>
    <property type="project" value="TreeGrafter"/>
</dbReference>
<evidence type="ECO:0000256" key="2">
    <source>
        <dbReference type="ARBA" id="ARBA00022598"/>
    </source>
</evidence>
<dbReference type="AlphaFoldDB" id="A0A7N5P444"/>
<dbReference type="InterPro" id="IPR000873">
    <property type="entry name" value="AMP-dep_synth/lig_dom"/>
</dbReference>
<keyword evidence="4" id="KW-0813">Transport</keyword>
<dbReference type="Ensembl" id="ENSAMET00000025407.1">
    <property type="protein sequence ID" value="ENSAMEP00000028596.1"/>
    <property type="gene ID" value="ENSAMEG00000004846.2"/>
</dbReference>
<reference evidence="12" key="3">
    <citation type="submission" date="2025-09" db="UniProtKB">
        <authorList>
            <consortium name="Ensembl"/>
        </authorList>
    </citation>
    <scope>IDENTIFICATION</scope>
</reference>
<dbReference type="Gene3D" id="3.30.300.30">
    <property type="match status" value="1"/>
</dbReference>
<accession>A0A7N5P444</accession>
<reference evidence="12 13" key="1">
    <citation type="journal article" date="2010" name="Nature">
        <title>The sequence and de novo assembly of the giant panda genome.</title>
        <authorList>
            <person name="Li R."/>
            <person name="Fan W."/>
            <person name="Tian G."/>
            <person name="Zhu H."/>
            <person name="He L."/>
            <person name="Cai J."/>
            <person name="Huang Q."/>
            <person name="Cai Q."/>
            <person name="Li B."/>
            <person name="Bai Y."/>
            <person name="Zhang Z."/>
            <person name="Zhang Y."/>
            <person name="Wang W."/>
            <person name="Li J."/>
            <person name="Wei F."/>
            <person name="Li H."/>
            <person name="Jian M."/>
            <person name="Li J."/>
            <person name="Zhang Z."/>
            <person name="Nielsen R."/>
            <person name="Li D."/>
            <person name="Gu W."/>
            <person name="Yang Z."/>
            <person name="Xuan Z."/>
            <person name="Ryder O.A."/>
            <person name="Leung F.C."/>
            <person name="Zhou Y."/>
            <person name="Cao J."/>
            <person name="Sun X."/>
            <person name="Fu Y."/>
            <person name="Fang X."/>
            <person name="Guo X."/>
            <person name="Wang B."/>
            <person name="Hou R."/>
            <person name="Shen F."/>
            <person name="Mu B."/>
            <person name="Ni P."/>
            <person name="Lin R."/>
            <person name="Qian W."/>
            <person name="Wang G."/>
            <person name="Yu C."/>
            <person name="Nie W."/>
            <person name="Wang J."/>
            <person name="Wu Z."/>
            <person name="Liang H."/>
            <person name="Min J."/>
            <person name="Wu Q."/>
            <person name="Cheng S."/>
            <person name="Ruan J."/>
            <person name="Wang M."/>
            <person name="Shi Z."/>
            <person name="Wen M."/>
            <person name="Liu B."/>
            <person name="Ren X."/>
            <person name="Zheng H."/>
            <person name="Dong D."/>
            <person name="Cook K."/>
            <person name="Shan G."/>
            <person name="Zhang H."/>
            <person name="Kosiol C."/>
            <person name="Xie X."/>
            <person name="Lu Z."/>
            <person name="Zheng H."/>
            <person name="Li Y."/>
            <person name="Steiner C.C."/>
            <person name="Lam T.T."/>
            <person name="Lin S."/>
            <person name="Zhang Q."/>
            <person name="Li G."/>
            <person name="Tian J."/>
            <person name="Gong T."/>
            <person name="Liu H."/>
            <person name="Zhang D."/>
            <person name="Fang L."/>
            <person name="Ye C."/>
            <person name="Zhang J."/>
            <person name="Hu W."/>
            <person name="Xu A."/>
            <person name="Ren Y."/>
            <person name="Zhang G."/>
            <person name="Bruford M.W."/>
            <person name="Li Q."/>
            <person name="Ma L."/>
            <person name="Guo Y."/>
            <person name="An N."/>
            <person name="Hu Y."/>
            <person name="Zheng Y."/>
            <person name="Shi Y."/>
            <person name="Li Z."/>
            <person name="Liu Q."/>
            <person name="Chen Y."/>
            <person name="Zhao J."/>
            <person name="Qu N."/>
            <person name="Zhao S."/>
            <person name="Tian F."/>
            <person name="Wang X."/>
            <person name="Wang H."/>
            <person name="Xu L."/>
            <person name="Liu X."/>
            <person name="Vinar T."/>
            <person name="Wang Y."/>
            <person name="Lam T.W."/>
            <person name="Yiu S.M."/>
            <person name="Liu S."/>
            <person name="Zhang H."/>
            <person name="Li D."/>
            <person name="Huang Y."/>
            <person name="Wang X."/>
            <person name="Yang G."/>
            <person name="Jiang Z."/>
            <person name="Wang J."/>
            <person name="Qin N."/>
            <person name="Li L."/>
            <person name="Li J."/>
            <person name="Bolund L."/>
            <person name="Kristiansen K."/>
            <person name="Wong G.K."/>
            <person name="Olson M."/>
            <person name="Zhang X."/>
            <person name="Li S."/>
            <person name="Yang H."/>
            <person name="Wang J."/>
            <person name="Wang J."/>
        </authorList>
    </citation>
    <scope>NUCLEOTIDE SEQUENCE [LARGE SCALE GENOMIC DNA]</scope>
</reference>
<feature type="domain" description="AMP-binding enzyme C-terminal" evidence="11">
    <location>
        <begin position="442"/>
        <end position="518"/>
    </location>
</feature>
<evidence type="ECO:0000256" key="1">
    <source>
        <dbReference type="ARBA" id="ARBA00006432"/>
    </source>
</evidence>
<evidence type="ECO:0000256" key="4">
    <source>
        <dbReference type="ARBA" id="ARBA00023055"/>
    </source>
</evidence>
<keyword evidence="13" id="KW-1185">Reference proteome</keyword>
<name>A0A7N5P444_AILME</name>
<dbReference type="GO" id="GO:0004467">
    <property type="term" value="F:long-chain fatty acid-CoA ligase activity"/>
    <property type="evidence" value="ECO:0007669"/>
    <property type="project" value="UniProtKB-EC"/>
</dbReference>
<evidence type="ECO:0000256" key="3">
    <source>
        <dbReference type="ARBA" id="ARBA00022832"/>
    </source>
</evidence>
<keyword evidence="5" id="KW-0443">Lipid metabolism</keyword>
<evidence type="ECO:0000256" key="7">
    <source>
        <dbReference type="ARBA" id="ARBA00036527"/>
    </source>
</evidence>
<gene>
    <name evidence="12" type="primary">SLC27A6</name>
</gene>
<evidence type="ECO:0000256" key="8">
    <source>
        <dbReference type="ARBA" id="ARBA00041297"/>
    </source>
</evidence>
<dbReference type="InterPro" id="IPR025110">
    <property type="entry name" value="AMP-bd_C"/>
</dbReference>
<evidence type="ECO:0000256" key="9">
    <source>
        <dbReference type="ARBA" id="ARBA00048666"/>
    </source>
</evidence>
<organism evidence="12 13">
    <name type="scientific">Ailuropoda melanoleuca</name>
    <name type="common">Giant panda</name>
    <dbReference type="NCBI Taxonomy" id="9646"/>
    <lineage>
        <taxon>Eukaryota</taxon>
        <taxon>Metazoa</taxon>
        <taxon>Chordata</taxon>
        <taxon>Craniata</taxon>
        <taxon>Vertebrata</taxon>
        <taxon>Euteleostomi</taxon>
        <taxon>Mammalia</taxon>
        <taxon>Eutheria</taxon>
        <taxon>Laurasiatheria</taxon>
        <taxon>Carnivora</taxon>
        <taxon>Caniformia</taxon>
        <taxon>Ursidae</taxon>
        <taxon>Ailuropoda</taxon>
    </lineage>
</organism>
<dbReference type="InterPro" id="IPR042099">
    <property type="entry name" value="ANL_N_sf"/>
</dbReference>
<dbReference type="Gene3D" id="3.40.50.12780">
    <property type="entry name" value="N-terminal domain of ligase-like"/>
    <property type="match status" value="2"/>
</dbReference>
<comment type="catalytic activity">
    <reaction evidence="7">
        <text>a very long-chain fatty acid + ATP + CoA = a very long-chain fatty acyl-CoA + AMP + diphosphate</text>
        <dbReference type="Rhea" id="RHEA:54536"/>
        <dbReference type="ChEBI" id="CHEBI:30616"/>
        <dbReference type="ChEBI" id="CHEBI:33019"/>
        <dbReference type="ChEBI" id="CHEBI:57287"/>
        <dbReference type="ChEBI" id="CHEBI:58950"/>
        <dbReference type="ChEBI" id="CHEBI:138261"/>
        <dbReference type="ChEBI" id="CHEBI:456215"/>
    </reaction>
    <physiologicalReaction direction="left-to-right" evidence="7">
        <dbReference type="Rhea" id="RHEA:54537"/>
    </physiologicalReaction>
</comment>
<dbReference type="PANTHER" id="PTHR43107:SF10">
    <property type="entry name" value="LONG-CHAIN FATTY ACID TRANSPORT PROTEIN 6"/>
    <property type="match status" value="1"/>
</dbReference>
<sequence>MLLSWLTGLAAGIVFLHFLQKLVFPYFWEDFWYLLKVVRYGIRVEMYKLKGELCTVLDRFLSLAQKQPQKPFIIFEGDIHTYQDVDKRSSRVAHVFLNHSTLKRGDTVALLMSNEPDFVHVWFGLAKLGCVVAFLNSNIRSNSLLHCIRCCEPRALVVGADLLGTVEEILPNLPEGITVWGMNDSVPQGVTSLKEKLSTASDKPVPRSYHVVSSLKAPHLYIFTSGTTGATCVLKKKFSASQFWNDCRKYNVTVFQYIGELCRYLCKQPKREGEKDHRVRLAVGNGVRSDVWREFLDRFGNIKMCELYGATEGNICFMNHTGKIGSVGRTNFFYKLLFVFDLIKYDFQKDEPTRNEQGWCIHVKKGEPGLLISRVNEKNPFFGYAGSKKHTEKKLLYDVFKKGDVYFNTGDLLVQDRDNFLYFWDRIGDTFRWKGENVATTEVADIIGMLDFIQETNVYGVTVPDYEGKAGMASIILKPNKSLDLEKVYEQVLTFLPAYACPRFLRIQEKMETTGTFKLQKFQLAEEGFSPLKISDPLYFMDNLKKSYVPLTKELYNQILLGEVKL</sequence>
<evidence type="ECO:0000313" key="12">
    <source>
        <dbReference type="Ensembl" id="ENSAMEP00000028596.1"/>
    </source>
</evidence>
<evidence type="ECO:0000313" key="13">
    <source>
        <dbReference type="Proteomes" id="UP000008912"/>
    </source>
</evidence>
<dbReference type="Pfam" id="PF00501">
    <property type="entry name" value="AMP-binding"/>
    <property type="match status" value="1"/>
</dbReference>
<dbReference type="FunFam" id="3.30.300.30:FF:000002">
    <property type="entry name" value="Long-chain fatty acid transport protein 1"/>
    <property type="match status" value="1"/>
</dbReference>
<evidence type="ECO:0000259" key="11">
    <source>
        <dbReference type="Pfam" id="PF13193"/>
    </source>
</evidence>
<comment type="catalytic activity">
    <reaction evidence="9">
        <text>tetracosanoate + ATP + CoA = tetracosanoyl-CoA + AMP + diphosphate</text>
        <dbReference type="Rhea" id="RHEA:33639"/>
        <dbReference type="ChEBI" id="CHEBI:30616"/>
        <dbReference type="ChEBI" id="CHEBI:31014"/>
        <dbReference type="ChEBI" id="CHEBI:33019"/>
        <dbReference type="ChEBI" id="CHEBI:57287"/>
        <dbReference type="ChEBI" id="CHEBI:65052"/>
        <dbReference type="ChEBI" id="CHEBI:456215"/>
    </reaction>
    <physiologicalReaction direction="left-to-right" evidence="9">
        <dbReference type="Rhea" id="RHEA:33640"/>
    </physiologicalReaction>
</comment>
<dbReference type="EC" id="6.2.1.3" evidence="6"/>
<comment type="similarity">
    <text evidence="1">Belongs to the ATP-dependent AMP-binding enzyme family.</text>
</comment>
<evidence type="ECO:0000259" key="10">
    <source>
        <dbReference type="Pfam" id="PF00501"/>
    </source>
</evidence>
<dbReference type="SUPFAM" id="SSF56801">
    <property type="entry name" value="Acetyl-CoA synthetase-like"/>
    <property type="match status" value="1"/>
</dbReference>
<dbReference type="Proteomes" id="UP000008912">
    <property type="component" value="Unassembled WGS sequence"/>
</dbReference>
<keyword evidence="2" id="KW-0436">Ligase</keyword>
<keyword evidence="3" id="KW-0276">Fatty acid metabolism</keyword>
<dbReference type="Pfam" id="PF13193">
    <property type="entry name" value="AMP-binding_C"/>
    <property type="match status" value="1"/>
</dbReference>
<dbReference type="GO" id="GO:0005789">
    <property type="term" value="C:endoplasmic reticulum membrane"/>
    <property type="evidence" value="ECO:0007669"/>
    <property type="project" value="TreeGrafter"/>
</dbReference>
<keyword evidence="4" id="KW-0445">Lipid transport</keyword>
<evidence type="ECO:0000256" key="6">
    <source>
        <dbReference type="ARBA" id="ARBA00026121"/>
    </source>
</evidence>
<feature type="domain" description="AMP-dependent synthetase/ligase" evidence="10">
    <location>
        <begin position="64"/>
        <end position="230"/>
    </location>
</feature>
<evidence type="ECO:0000256" key="5">
    <source>
        <dbReference type="ARBA" id="ARBA00023098"/>
    </source>
</evidence>
<dbReference type="PANTHER" id="PTHR43107">
    <property type="entry name" value="LONG-CHAIN FATTY ACID TRANSPORT PROTEIN"/>
    <property type="match status" value="1"/>
</dbReference>
<protein>
    <recommendedName>
        <fullName evidence="6">long-chain-fatty-acid--CoA ligase</fullName>
        <ecNumber evidence="6">6.2.1.3</ecNumber>
    </recommendedName>
    <alternativeName>
        <fullName evidence="8">Long-chain-fatty-acid--CoA ligase</fullName>
    </alternativeName>
</protein>
<dbReference type="GeneTree" id="ENSGT00940000159700"/>
<reference evidence="12" key="2">
    <citation type="submission" date="2025-08" db="UniProtKB">
        <authorList>
            <consortium name="Ensembl"/>
        </authorList>
    </citation>
    <scope>IDENTIFICATION</scope>
</reference>
<dbReference type="GO" id="GO:0005324">
    <property type="term" value="F:long-chain fatty acid transmembrane transporter activity"/>
    <property type="evidence" value="ECO:0007669"/>
    <property type="project" value="TreeGrafter"/>
</dbReference>
<dbReference type="InterPro" id="IPR045851">
    <property type="entry name" value="AMP-bd_C_sf"/>
</dbReference>